<feature type="domain" description="RNA polymerase sigma-70 region 2" evidence="6">
    <location>
        <begin position="18"/>
        <end position="77"/>
    </location>
</feature>
<evidence type="ECO:0000256" key="4">
    <source>
        <dbReference type="ARBA" id="ARBA00023125"/>
    </source>
</evidence>
<dbReference type="Gene3D" id="1.10.10.10">
    <property type="entry name" value="Winged helix-like DNA-binding domain superfamily/Winged helix DNA-binding domain"/>
    <property type="match status" value="1"/>
</dbReference>
<dbReference type="InterPro" id="IPR014284">
    <property type="entry name" value="RNA_pol_sigma-70_dom"/>
</dbReference>
<evidence type="ECO:0000313" key="8">
    <source>
        <dbReference type="EMBL" id="MBD3914702.1"/>
    </source>
</evidence>
<keyword evidence="3" id="KW-0731">Sigma factor</keyword>
<dbReference type="InterPro" id="IPR013325">
    <property type="entry name" value="RNA_pol_sigma_r2"/>
</dbReference>
<evidence type="ECO:0000256" key="2">
    <source>
        <dbReference type="ARBA" id="ARBA00023015"/>
    </source>
</evidence>
<keyword evidence="5" id="KW-0804">Transcription</keyword>
<dbReference type="CDD" id="cd06171">
    <property type="entry name" value="Sigma70_r4"/>
    <property type="match status" value="1"/>
</dbReference>
<dbReference type="SUPFAM" id="SSF88946">
    <property type="entry name" value="Sigma2 domain of RNA polymerase sigma factors"/>
    <property type="match status" value="1"/>
</dbReference>
<comment type="caution">
    <text evidence="8">The sequence shown here is derived from an EMBL/GenBank/DDBJ whole genome shotgun (WGS) entry which is preliminary data.</text>
</comment>
<dbReference type="SUPFAM" id="SSF88659">
    <property type="entry name" value="Sigma3 and sigma4 domains of RNA polymerase sigma factors"/>
    <property type="match status" value="1"/>
</dbReference>
<feature type="domain" description="RNA polymerase sigma factor 70 region 4 type 2" evidence="7">
    <location>
        <begin position="100"/>
        <end position="152"/>
    </location>
</feature>
<dbReference type="Pfam" id="PF04542">
    <property type="entry name" value="Sigma70_r2"/>
    <property type="match status" value="1"/>
</dbReference>
<keyword evidence="2" id="KW-0805">Transcription regulation</keyword>
<name>A0ABR8MFF5_9ACTN</name>
<dbReference type="NCBIfam" id="TIGR02937">
    <property type="entry name" value="sigma70-ECF"/>
    <property type="match status" value="1"/>
</dbReference>
<comment type="similarity">
    <text evidence="1">Belongs to the sigma-70 factor family. ECF subfamily.</text>
</comment>
<dbReference type="Proteomes" id="UP000649289">
    <property type="component" value="Unassembled WGS sequence"/>
</dbReference>
<dbReference type="EMBL" id="JACXYY010000003">
    <property type="protein sequence ID" value="MBD3914702.1"/>
    <property type="molecule type" value="Genomic_DNA"/>
</dbReference>
<gene>
    <name evidence="8" type="ORF">IEZ25_08765</name>
</gene>
<reference evidence="8 9" key="1">
    <citation type="submission" date="2020-09" db="EMBL/GenBank/DDBJ databases">
        <title>novel species in genus Nocardioides.</title>
        <authorList>
            <person name="Zhang G."/>
        </authorList>
    </citation>
    <scope>NUCLEOTIDE SEQUENCE [LARGE SCALE GENOMIC DNA]</scope>
    <source>
        <strain evidence="8 9">19197</strain>
    </source>
</reference>
<dbReference type="Gene3D" id="1.10.1740.10">
    <property type="match status" value="1"/>
</dbReference>
<evidence type="ECO:0000256" key="3">
    <source>
        <dbReference type="ARBA" id="ARBA00023082"/>
    </source>
</evidence>
<keyword evidence="4" id="KW-0238">DNA-binding</keyword>
<evidence type="ECO:0000256" key="1">
    <source>
        <dbReference type="ARBA" id="ARBA00010641"/>
    </source>
</evidence>
<organism evidence="8 9">
    <name type="scientific">Nocardioides hwasunensis</name>
    <dbReference type="NCBI Taxonomy" id="397258"/>
    <lineage>
        <taxon>Bacteria</taxon>
        <taxon>Bacillati</taxon>
        <taxon>Actinomycetota</taxon>
        <taxon>Actinomycetes</taxon>
        <taxon>Propionibacteriales</taxon>
        <taxon>Nocardioidaceae</taxon>
        <taxon>Nocardioides</taxon>
    </lineage>
</organism>
<dbReference type="PANTHER" id="PTHR43133">
    <property type="entry name" value="RNA POLYMERASE ECF-TYPE SIGMA FACTO"/>
    <property type="match status" value="1"/>
</dbReference>
<dbReference type="PANTHER" id="PTHR43133:SF50">
    <property type="entry name" value="ECF RNA POLYMERASE SIGMA FACTOR SIGM"/>
    <property type="match status" value="1"/>
</dbReference>
<dbReference type="NCBIfam" id="TIGR02983">
    <property type="entry name" value="SigE-fam_strep"/>
    <property type="match status" value="1"/>
</dbReference>
<dbReference type="Pfam" id="PF08281">
    <property type="entry name" value="Sigma70_r4_2"/>
    <property type="match status" value="1"/>
</dbReference>
<evidence type="ECO:0000259" key="6">
    <source>
        <dbReference type="Pfam" id="PF04542"/>
    </source>
</evidence>
<dbReference type="InterPro" id="IPR007627">
    <property type="entry name" value="RNA_pol_sigma70_r2"/>
</dbReference>
<evidence type="ECO:0000259" key="7">
    <source>
        <dbReference type="Pfam" id="PF08281"/>
    </source>
</evidence>
<protein>
    <submittedName>
        <fullName evidence="8">SigE family RNA polymerase sigma factor</fullName>
    </submittedName>
</protein>
<accession>A0ABR8MFF5</accession>
<dbReference type="InterPro" id="IPR013324">
    <property type="entry name" value="RNA_pol_sigma_r3/r4-like"/>
</dbReference>
<evidence type="ECO:0000256" key="5">
    <source>
        <dbReference type="ARBA" id="ARBA00023163"/>
    </source>
</evidence>
<proteinExistence type="inferred from homology"/>
<dbReference type="InterPro" id="IPR013249">
    <property type="entry name" value="RNA_pol_sigma70_r4_t2"/>
</dbReference>
<dbReference type="InterPro" id="IPR036388">
    <property type="entry name" value="WH-like_DNA-bd_sf"/>
</dbReference>
<dbReference type="InterPro" id="IPR014325">
    <property type="entry name" value="RNA_pol_sigma-E_actinobac"/>
</dbReference>
<dbReference type="InterPro" id="IPR039425">
    <property type="entry name" value="RNA_pol_sigma-70-like"/>
</dbReference>
<evidence type="ECO:0000313" key="9">
    <source>
        <dbReference type="Proteomes" id="UP000649289"/>
    </source>
</evidence>
<sequence>MEEEMTFEEFMAARWASLYRFAYVLVGDHFRAEDLLQEAMARTCVRWRSIRDKGAAEAYVRRAMVRQASRAWRRRDRETLVGQPPDVVQVGNVAEAADRQAVWDEVRRLPPRMRAALVLRYLEGMSEAEAAEALGVGVGSIKSQTHHALKRLRAAMTEVEIVL</sequence>
<keyword evidence="9" id="KW-1185">Reference proteome</keyword>